<proteinExistence type="predicted"/>
<keyword evidence="1" id="KW-0472">Membrane</keyword>
<keyword evidence="1" id="KW-0812">Transmembrane</keyword>
<evidence type="ECO:0000313" key="2">
    <source>
        <dbReference type="EMBL" id="KAK2176328.1"/>
    </source>
</evidence>
<reference evidence="2" key="1">
    <citation type="journal article" date="2023" name="Mol. Biol. Evol.">
        <title>Third-Generation Sequencing Reveals the Adaptive Role of the Epigenome in Three Deep-Sea Polychaetes.</title>
        <authorList>
            <person name="Perez M."/>
            <person name="Aroh O."/>
            <person name="Sun Y."/>
            <person name="Lan Y."/>
            <person name="Juniper S.K."/>
            <person name="Young C.R."/>
            <person name="Angers B."/>
            <person name="Qian P.Y."/>
        </authorList>
    </citation>
    <scope>NUCLEOTIDE SEQUENCE</scope>
    <source>
        <strain evidence="2">R07B-5</strain>
    </source>
</reference>
<accession>A0AAD9KRJ5</accession>
<gene>
    <name evidence="2" type="ORF">NP493_670g01018</name>
</gene>
<comment type="caution">
    <text evidence="2">The sequence shown here is derived from an EMBL/GenBank/DDBJ whole genome shotgun (WGS) entry which is preliminary data.</text>
</comment>
<protein>
    <submittedName>
        <fullName evidence="2">Uncharacterized protein</fullName>
    </submittedName>
</protein>
<feature type="transmembrane region" description="Helical" evidence="1">
    <location>
        <begin position="46"/>
        <end position="67"/>
    </location>
</feature>
<evidence type="ECO:0000313" key="3">
    <source>
        <dbReference type="Proteomes" id="UP001209878"/>
    </source>
</evidence>
<name>A0AAD9KRJ5_RIDPI</name>
<dbReference type="AlphaFoldDB" id="A0AAD9KRJ5"/>
<organism evidence="2 3">
    <name type="scientific">Ridgeia piscesae</name>
    <name type="common">Tubeworm</name>
    <dbReference type="NCBI Taxonomy" id="27915"/>
    <lineage>
        <taxon>Eukaryota</taxon>
        <taxon>Metazoa</taxon>
        <taxon>Spiralia</taxon>
        <taxon>Lophotrochozoa</taxon>
        <taxon>Annelida</taxon>
        <taxon>Polychaeta</taxon>
        <taxon>Sedentaria</taxon>
        <taxon>Canalipalpata</taxon>
        <taxon>Sabellida</taxon>
        <taxon>Siboglinidae</taxon>
        <taxon>Ridgeia</taxon>
    </lineage>
</organism>
<evidence type="ECO:0000256" key="1">
    <source>
        <dbReference type="SAM" id="Phobius"/>
    </source>
</evidence>
<dbReference type="EMBL" id="JAODUO010000669">
    <property type="protein sequence ID" value="KAK2176328.1"/>
    <property type="molecule type" value="Genomic_DNA"/>
</dbReference>
<keyword evidence="3" id="KW-1185">Reference proteome</keyword>
<sequence>MPGAGPHQEARMSQGQAPRLSVAMAAIEDGDRKSGSRVRDFCCTNIKGIVTVVMLFAMLFCVILIVMGECPRKLTPRAASVACVDVVSCVNILQPRFACGASRSISAVH</sequence>
<keyword evidence="1" id="KW-1133">Transmembrane helix</keyword>
<dbReference type="Proteomes" id="UP001209878">
    <property type="component" value="Unassembled WGS sequence"/>
</dbReference>